<keyword evidence="1" id="KW-1133">Transmembrane helix</keyword>
<name>A0A0G1XUZ5_9BACT</name>
<organism evidence="2 3">
    <name type="scientific">Candidatus Uhrbacteria bacterium GW2011_GWC2_53_7</name>
    <dbReference type="NCBI Taxonomy" id="1618986"/>
    <lineage>
        <taxon>Bacteria</taxon>
        <taxon>Candidatus Uhriibacteriota</taxon>
    </lineage>
</organism>
<reference evidence="2 3" key="1">
    <citation type="journal article" date="2015" name="Nature">
        <title>rRNA introns, odd ribosomes, and small enigmatic genomes across a large radiation of phyla.</title>
        <authorList>
            <person name="Brown C.T."/>
            <person name="Hug L.A."/>
            <person name="Thomas B.C."/>
            <person name="Sharon I."/>
            <person name="Castelle C.J."/>
            <person name="Singh A."/>
            <person name="Wilkins M.J."/>
            <person name="Williams K.H."/>
            <person name="Banfield J.F."/>
        </authorList>
    </citation>
    <scope>NUCLEOTIDE SEQUENCE [LARGE SCALE GENOMIC DNA]</scope>
</reference>
<feature type="transmembrane region" description="Helical" evidence="1">
    <location>
        <begin position="26"/>
        <end position="50"/>
    </location>
</feature>
<evidence type="ECO:0000313" key="3">
    <source>
        <dbReference type="Proteomes" id="UP000033865"/>
    </source>
</evidence>
<keyword evidence="1" id="KW-0812">Transmembrane</keyword>
<evidence type="ECO:0000256" key="1">
    <source>
        <dbReference type="SAM" id="Phobius"/>
    </source>
</evidence>
<keyword evidence="1" id="KW-0472">Membrane</keyword>
<dbReference type="EMBL" id="LCRN01000058">
    <property type="protein sequence ID" value="KKW34801.1"/>
    <property type="molecule type" value="Genomic_DNA"/>
</dbReference>
<gene>
    <name evidence="2" type="ORF">UY82_C0058G0006</name>
</gene>
<sequence length="137" mass="15236">MKKLYALFFAIGAVCAAPYSVEEIHTSLEIVGVLMLVALVASLLVPFAAFSEKERTVEVVKYPTVVSAILLLASMSMHLSYWTAGLHSRKFRMDMFLTGVGQDRPDVVRRVTVLAALGRSQEADDIIRREMASWRSD</sequence>
<evidence type="ECO:0000313" key="2">
    <source>
        <dbReference type="EMBL" id="KKW34801.1"/>
    </source>
</evidence>
<feature type="transmembrane region" description="Helical" evidence="1">
    <location>
        <begin position="62"/>
        <end position="84"/>
    </location>
</feature>
<protein>
    <submittedName>
        <fullName evidence="2">Uncharacterized protein</fullName>
    </submittedName>
</protein>
<accession>A0A0G1XUZ5</accession>
<dbReference type="AlphaFoldDB" id="A0A0G1XUZ5"/>
<comment type="caution">
    <text evidence="2">The sequence shown here is derived from an EMBL/GenBank/DDBJ whole genome shotgun (WGS) entry which is preliminary data.</text>
</comment>
<proteinExistence type="predicted"/>
<dbReference type="Proteomes" id="UP000033865">
    <property type="component" value="Unassembled WGS sequence"/>
</dbReference>